<dbReference type="SUPFAM" id="SSF52540">
    <property type="entry name" value="P-loop containing nucleoside triphosphate hydrolases"/>
    <property type="match status" value="2"/>
</dbReference>
<dbReference type="AlphaFoldDB" id="A0A971M7S8"/>
<evidence type="ECO:0000313" key="2">
    <source>
        <dbReference type="Proteomes" id="UP000777265"/>
    </source>
</evidence>
<organism evidence="1 2">
    <name type="scientific">Syntrophorhabdus aromaticivorans</name>
    <dbReference type="NCBI Taxonomy" id="328301"/>
    <lineage>
        <taxon>Bacteria</taxon>
        <taxon>Pseudomonadati</taxon>
        <taxon>Thermodesulfobacteriota</taxon>
        <taxon>Syntrophorhabdia</taxon>
        <taxon>Syntrophorhabdales</taxon>
        <taxon>Syntrophorhabdaceae</taxon>
        <taxon>Syntrophorhabdus</taxon>
    </lineage>
</organism>
<protein>
    <recommendedName>
        <fullName evidence="3">AAA+ ATPase domain-containing protein</fullName>
    </recommendedName>
</protein>
<gene>
    <name evidence="1" type="ORF">GXY80_15270</name>
</gene>
<sequence>MSDSKAKATLSRGRQSWCVIFRHPVCMGPDGKQKLRVRRGLGTPEKEQAQALVDQLNEILSDPTLWNLSSREAVSKNYDEKIVAAFYDPMLPAAFDPWSIREEVIPLPGGKDPSDGYARVLFVGTTGSGKTTIVRQLLGTDPERERFPSISAAKTTICDIEIVLDEGPLRAVVTFIPRDRVRQYISECVLSATVTKLEGGPERDVIRRFLEHSEQRFRLSYILGNPTLLERSVNDDIEDEDDFEGSGPDPAEHQEISEKEREELLNALKTYFHLIDQLHEKARSAMNRMAGELGIKIGEATKEDRDVLQELVEDHLANMDEFHQLVDAILDDIESRFNFMSDGEIYRGKDGWPIKWIHQDPDRSAFIKVVNRFSSNYAPNFGRLLTPLVEGIRVAGPFRPEWNNNALPKIVIMDGQGIGHTADSTSSLSTSITSRFRMADAIVLVDNAAQPMQAGPCAVLQSLVISGHESKLLLAFTHFDEVKGDNLKGSFAKKDHVIGSFDNAVHAIGKSFGREAESALRNLIPEHLFFLANIQKRLPESAKFTLSEMQRFMAEIESSIVPAGPIEYKPVYDVANLVLAIQKASKEFHERWRGILGMGSVSGIRPEHWTRVKALSRRLGIFKVDEYDTLMPVADLIKLLQLHLSQFLSSPLGWMPSTPPQDSQDRIDAVDTIKKEVFTRLHDLSRRRVLDERVREWVSAYEHRGVGSTQVRARGVATIYEEAAPIPNEMPGPDSNKFLFELRELIAGSVKSAGGQLKGWTE</sequence>
<proteinExistence type="predicted"/>
<comment type="caution">
    <text evidence="1">The sequence shown here is derived from an EMBL/GenBank/DDBJ whole genome shotgun (WGS) entry which is preliminary data.</text>
</comment>
<reference evidence="1" key="2">
    <citation type="submission" date="2020-01" db="EMBL/GenBank/DDBJ databases">
        <authorList>
            <person name="Campanaro S."/>
        </authorList>
    </citation>
    <scope>NUCLEOTIDE SEQUENCE</scope>
    <source>
        <strain evidence="1">AS06rmzACSIP_7</strain>
    </source>
</reference>
<dbReference type="Proteomes" id="UP000777265">
    <property type="component" value="Unassembled WGS sequence"/>
</dbReference>
<reference evidence="1" key="1">
    <citation type="journal article" date="2020" name="Biotechnol. Biofuels">
        <title>New insights from the biogas microbiome by comprehensive genome-resolved metagenomics of nearly 1600 species originating from multiple anaerobic digesters.</title>
        <authorList>
            <person name="Campanaro S."/>
            <person name="Treu L."/>
            <person name="Rodriguez-R L.M."/>
            <person name="Kovalovszki A."/>
            <person name="Ziels R.M."/>
            <person name="Maus I."/>
            <person name="Zhu X."/>
            <person name="Kougias P.G."/>
            <person name="Basile A."/>
            <person name="Luo G."/>
            <person name="Schluter A."/>
            <person name="Konstantinidis K.T."/>
            <person name="Angelidaki I."/>
        </authorList>
    </citation>
    <scope>NUCLEOTIDE SEQUENCE</scope>
    <source>
        <strain evidence="1">AS06rmzACSIP_7</strain>
    </source>
</reference>
<accession>A0A971M7S8</accession>
<dbReference type="InterPro" id="IPR027417">
    <property type="entry name" value="P-loop_NTPase"/>
</dbReference>
<name>A0A971M7S8_9BACT</name>
<dbReference type="EMBL" id="JAAYEE010000299">
    <property type="protein sequence ID" value="NLW36816.1"/>
    <property type="molecule type" value="Genomic_DNA"/>
</dbReference>
<evidence type="ECO:0000313" key="1">
    <source>
        <dbReference type="EMBL" id="NLW36816.1"/>
    </source>
</evidence>
<evidence type="ECO:0008006" key="3">
    <source>
        <dbReference type="Google" id="ProtNLM"/>
    </source>
</evidence>